<dbReference type="GO" id="GO:0006400">
    <property type="term" value="P:tRNA modification"/>
    <property type="evidence" value="ECO:0007669"/>
    <property type="project" value="UniProtKB-UniRule"/>
</dbReference>
<dbReference type="PANTHER" id="PTHR43033:SF1">
    <property type="entry name" value="TRNA(ILE)-LYSIDINE SYNTHASE-RELATED"/>
    <property type="match status" value="1"/>
</dbReference>
<comment type="domain">
    <text evidence="6">The N-terminal region contains the highly conserved SGGXDS motif, predicted to be a P-loop motif involved in ATP binding.</text>
</comment>
<dbReference type="RefSeq" id="WP_155065371.1">
    <property type="nucleotide sequence ID" value="NZ_WMIF01000023.1"/>
</dbReference>
<keyword evidence="6" id="KW-0963">Cytoplasm</keyword>
<dbReference type="Pfam" id="PF01171">
    <property type="entry name" value="ATP_bind_3"/>
    <property type="match status" value="1"/>
</dbReference>
<dbReference type="PANTHER" id="PTHR43033">
    <property type="entry name" value="TRNA(ILE)-LYSIDINE SYNTHASE-RELATED"/>
    <property type="match status" value="1"/>
</dbReference>
<dbReference type="EMBL" id="WMIF01000023">
    <property type="protein sequence ID" value="MTH35828.1"/>
    <property type="molecule type" value="Genomic_DNA"/>
</dbReference>
<dbReference type="EC" id="6.3.4.19" evidence="6"/>
<proteinExistence type="inferred from homology"/>
<dbReference type="InterPro" id="IPR011063">
    <property type="entry name" value="TilS/TtcA_N"/>
</dbReference>
<dbReference type="Proteomes" id="UP000442533">
    <property type="component" value="Unassembled WGS sequence"/>
</dbReference>
<evidence type="ECO:0000256" key="1">
    <source>
        <dbReference type="ARBA" id="ARBA00022598"/>
    </source>
</evidence>
<dbReference type="NCBIfam" id="TIGR02432">
    <property type="entry name" value="lysidine_TilS_N"/>
    <property type="match status" value="1"/>
</dbReference>
<evidence type="ECO:0000256" key="4">
    <source>
        <dbReference type="ARBA" id="ARBA00022840"/>
    </source>
</evidence>
<keyword evidence="1 6" id="KW-0436">Ligase</keyword>
<comment type="subcellular location">
    <subcellularLocation>
        <location evidence="6">Cytoplasm</location>
    </subcellularLocation>
</comment>
<evidence type="ECO:0000259" key="7">
    <source>
        <dbReference type="Pfam" id="PF01171"/>
    </source>
</evidence>
<accession>A0A844HAP3</accession>
<evidence type="ECO:0000256" key="3">
    <source>
        <dbReference type="ARBA" id="ARBA00022741"/>
    </source>
</evidence>
<dbReference type="GO" id="GO:0032267">
    <property type="term" value="F:tRNA(Ile)-lysidine synthase activity"/>
    <property type="evidence" value="ECO:0007669"/>
    <property type="project" value="UniProtKB-EC"/>
</dbReference>
<evidence type="ECO:0000256" key="2">
    <source>
        <dbReference type="ARBA" id="ARBA00022694"/>
    </source>
</evidence>
<dbReference type="InterPro" id="IPR012795">
    <property type="entry name" value="tRNA_Ile_lys_synt_N"/>
</dbReference>
<dbReference type="GO" id="GO:0005524">
    <property type="term" value="F:ATP binding"/>
    <property type="evidence" value="ECO:0007669"/>
    <property type="project" value="UniProtKB-UniRule"/>
</dbReference>
<dbReference type="SUPFAM" id="SSF52402">
    <property type="entry name" value="Adenine nucleotide alpha hydrolases-like"/>
    <property type="match status" value="1"/>
</dbReference>
<dbReference type="HAMAP" id="MF_01161">
    <property type="entry name" value="tRNA_Ile_lys_synt"/>
    <property type="match status" value="1"/>
</dbReference>
<name>A0A844HAP3_9RHOB</name>
<comment type="function">
    <text evidence="6">Ligates lysine onto the cytidine present at position 34 of the AUA codon-specific tRNA(Ile) that contains the anticodon CAU, in an ATP-dependent manner. Cytidine is converted to lysidine, thus changing the amino acid specificity of the tRNA from methionine to isoleucine.</text>
</comment>
<comment type="catalytic activity">
    <reaction evidence="5 6">
        <text>cytidine(34) in tRNA(Ile2) + L-lysine + ATP = lysidine(34) in tRNA(Ile2) + AMP + diphosphate + H(+)</text>
        <dbReference type="Rhea" id="RHEA:43744"/>
        <dbReference type="Rhea" id="RHEA-COMP:10625"/>
        <dbReference type="Rhea" id="RHEA-COMP:10670"/>
        <dbReference type="ChEBI" id="CHEBI:15378"/>
        <dbReference type="ChEBI" id="CHEBI:30616"/>
        <dbReference type="ChEBI" id="CHEBI:32551"/>
        <dbReference type="ChEBI" id="CHEBI:33019"/>
        <dbReference type="ChEBI" id="CHEBI:82748"/>
        <dbReference type="ChEBI" id="CHEBI:83665"/>
        <dbReference type="ChEBI" id="CHEBI:456215"/>
        <dbReference type="EC" id="6.3.4.19"/>
    </reaction>
</comment>
<comment type="similarity">
    <text evidence="6">Belongs to the tRNA(Ile)-lysidine synthase family.</text>
</comment>
<comment type="caution">
    <text evidence="8">The sequence shown here is derived from an EMBL/GenBank/DDBJ whole genome shotgun (WGS) entry which is preliminary data.</text>
</comment>
<dbReference type="AlphaFoldDB" id="A0A844HAP3"/>
<dbReference type="CDD" id="cd01992">
    <property type="entry name" value="TilS_N"/>
    <property type="match status" value="1"/>
</dbReference>
<keyword evidence="3 6" id="KW-0547">Nucleotide-binding</keyword>
<dbReference type="InterPro" id="IPR014729">
    <property type="entry name" value="Rossmann-like_a/b/a_fold"/>
</dbReference>
<dbReference type="GO" id="GO:0005737">
    <property type="term" value="C:cytoplasm"/>
    <property type="evidence" value="ECO:0007669"/>
    <property type="project" value="UniProtKB-SubCell"/>
</dbReference>
<dbReference type="Gene3D" id="3.40.50.620">
    <property type="entry name" value="HUPs"/>
    <property type="match status" value="1"/>
</dbReference>
<keyword evidence="2 6" id="KW-0819">tRNA processing</keyword>
<evidence type="ECO:0000256" key="6">
    <source>
        <dbReference type="HAMAP-Rule" id="MF_01161"/>
    </source>
</evidence>
<feature type="binding site" evidence="6">
    <location>
        <begin position="32"/>
        <end position="37"/>
    </location>
    <ligand>
        <name>ATP</name>
        <dbReference type="ChEBI" id="CHEBI:30616"/>
    </ligand>
</feature>
<sequence length="417" mass="44988">MPSNSADPVARRVNAALDRLAGDLPRLGIALSGGGDSTALMHLAKGWARGRCLMAATVDHSLRPESAEEARQAHRAAQALEIPHATLLWRRDDPGGNLMAAARDARLRLLAGWAARNELSAVLLGHTRDDQAETLLMRLGRGAGVDGLSGMAPARTAFDMRWLRPMLDVSRAELRDWLAVRDIGWTDDPSNDNPDYDRVRIRKALAALDLPAAQLAQSAANLAMARDALQEFAAEVAEGAEARAASLILPLTRFRHAPLEIRRRVLVAGLRWVSGADYPPRRESVLHALTAINTGARIALDGVLAEPRCDRLRLIREPAAALRAPAAQPDAAGVALWDGRWRLAGLAPGETVGALGHEALPDLNWRQSGLGRDEAAASPAVRRDGELLAAPLLRPHPRITANALRGPEQFRAVLYTH</sequence>
<dbReference type="OrthoDB" id="9807403at2"/>
<keyword evidence="9" id="KW-1185">Reference proteome</keyword>
<organism evidence="8 9">
    <name type="scientific">Paracoccus limosus</name>
    <dbReference type="NCBI Taxonomy" id="913252"/>
    <lineage>
        <taxon>Bacteria</taxon>
        <taxon>Pseudomonadati</taxon>
        <taxon>Pseudomonadota</taxon>
        <taxon>Alphaproteobacteria</taxon>
        <taxon>Rhodobacterales</taxon>
        <taxon>Paracoccaceae</taxon>
        <taxon>Paracoccus</taxon>
    </lineage>
</organism>
<evidence type="ECO:0000256" key="5">
    <source>
        <dbReference type="ARBA" id="ARBA00048539"/>
    </source>
</evidence>
<evidence type="ECO:0000313" key="8">
    <source>
        <dbReference type="EMBL" id="MTH35828.1"/>
    </source>
</evidence>
<feature type="domain" description="tRNA(Ile)-lysidine/2-thiocytidine synthase N-terminal" evidence="7">
    <location>
        <begin position="28"/>
        <end position="203"/>
    </location>
</feature>
<protein>
    <recommendedName>
        <fullName evidence="6">tRNA(Ile)-lysidine synthase</fullName>
        <ecNumber evidence="6">6.3.4.19</ecNumber>
    </recommendedName>
    <alternativeName>
        <fullName evidence="6">tRNA(Ile)-2-lysyl-cytidine synthase</fullName>
    </alternativeName>
    <alternativeName>
        <fullName evidence="6">tRNA(Ile)-lysidine synthetase</fullName>
    </alternativeName>
</protein>
<gene>
    <name evidence="6 8" type="primary">tilS</name>
    <name evidence="8" type="ORF">GL279_14570</name>
</gene>
<reference evidence="8 9" key="1">
    <citation type="submission" date="2019-11" db="EMBL/GenBank/DDBJ databases">
        <authorList>
            <person name="Dong K."/>
        </authorList>
    </citation>
    <scope>NUCLEOTIDE SEQUENCE [LARGE SCALE GENOMIC DNA]</scope>
    <source>
        <strain evidence="8 9">JCM 17370</strain>
    </source>
</reference>
<keyword evidence="4 6" id="KW-0067">ATP-binding</keyword>
<evidence type="ECO:0000313" key="9">
    <source>
        <dbReference type="Proteomes" id="UP000442533"/>
    </source>
</evidence>
<dbReference type="InterPro" id="IPR012094">
    <property type="entry name" value="tRNA_Ile_lys_synt"/>
</dbReference>